<dbReference type="EMBL" id="FCOR01000002">
    <property type="protein sequence ID" value="CVK15502.1"/>
    <property type="molecule type" value="Genomic_DNA"/>
</dbReference>
<accession>A0A0X3AMA2</accession>
<keyword evidence="3" id="KW-1185">Reference proteome</keyword>
<evidence type="ECO:0000256" key="1">
    <source>
        <dbReference type="SAM" id="Coils"/>
    </source>
</evidence>
<dbReference type="Proteomes" id="UP000182761">
    <property type="component" value="Unassembled WGS sequence"/>
</dbReference>
<dbReference type="AlphaFoldDB" id="A0A0X3AMA2"/>
<gene>
    <name evidence="2" type="ORF">Ga0061079_10248</name>
</gene>
<keyword evidence="1" id="KW-0175">Coiled coil</keyword>
<evidence type="ECO:0000313" key="2">
    <source>
        <dbReference type="EMBL" id="CVK15502.1"/>
    </source>
</evidence>
<reference evidence="2 3" key="1">
    <citation type="submission" date="2016-01" db="EMBL/GenBank/DDBJ databases">
        <authorList>
            <person name="McClelland M."/>
            <person name="Jain A."/>
            <person name="Saraogi P."/>
            <person name="Mendelson R."/>
            <person name="Westerman R."/>
            <person name="SanMiguel P."/>
            <person name="Csonka L."/>
        </authorList>
    </citation>
    <scope>NUCLEOTIDE SEQUENCE [LARGE SCALE GENOMIC DNA]</scope>
    <source>
        <strain evidence="2 3">R-53146</strain>
    </source>
</reference>
<name>A0A0X3AMA2_9FLAO</name>
<organism evidence="2 3">
    <name type="scientific">Apibacter mensalis</name>
    <dbReference type="NCBI Taxonomy" id="1586267"/>
    <lineage>
        <taxon>Bacteria</taxon>
        <taxon>Pseudomonadati</taxon>
        <taxon>Bacteroidota</taxon>
        <taxon>Flavobacteriia</taxon>
        <taxon>Flavobacteriales</taxon>
        <taxon>Weeksellaceae</taxon>
        <taxon>Apibacter</taxon>
    </lineage>
</organism>
<dbReference type="STRING" id="1586267.GCA_001418685_00326"/>
<evidence type="ECO:0000313" key="3">
    <source>
        <dbReference type="Proteomes" id="UP000182761"/>
    </source>
</evidence>
<sequence length="348" mass="40773">MKFILDNLFNFIFKISSFTKQSYNFKMDNKFLNQEYLELHYFFNDNSHSMDAIIYNKNIAEILKVIGIIADSFKIEVNIEIEPVEEGGLISWLKIITKSPKENSVLSAIIITLATSYFVNTPSEMILKIFDHYITSELYQEEVKNKKLDNETKQINNEIKKLELEELKFKIENKRIELLQKNDTLKENIDVKNSVSNFYKNSDKYNKIDKIGFQIYNFKKEARTEEFIVDKSLFKNYIVTNEKLEPLIENNVIIEIVSPVLKKGANYTWKVLINGNRANVRMESNKFKSLIQAGTIEFKNGSKVICELETKRRYDAKGEIKVSSYNILTVYKYIIDSKIIDIEEEKSV</sequence>
<protein>
    <submittedName>
        <fullName evidence="2">Uncharacterized protein</fullName>
    </submittedName>
</protein>
<proteinExistence type="predicted"/>
<feature type="coiled-coil region" evidence="1">
    <location>
        <begin position="145"/>
        <end position="184"/>
    </location>
</feature>